<evidence type="ECO:0000256" key="9">
    <source>
        <dbReference type="ARBA" id="ARBA00023136"/>
    </source>
</evidence>
<keyword evidence="9 12" id="KW-0472">Membrane</keyword>
<dbReference type="InterPro" id="IPR000568">
    <property type="entry name" value="ATP_synth_F0_asu"/>
</dbReference>
<comment type="subcellular location">
    <subcellularLocation>
        <location evidence="1">Membrane</location>
        <topology evidence="1">Multi-pass membrane protein</topology>
    </subcellularLocation>
    <subcellularLocation>
        <location evidence="11">Mitochondrion inner membrane</location>
        <topology evidence="11">Multi-pass membrane protein</topology>
    </subcellularLocation>
</comment>
<dbReference type="InterPro" id="IPR045083">
    <property type="entry name" value="ATP_synth_F0_asu_bact/mt"/>
</dbReference>
<dbReference type="EMBL" id="KU721885">
    <property type="protein sequence ID" value="AOR87164.1"/>
    <property type="molecule type" value="Genomic_DNA"/>
</dbReference>
<dbReference type="GO" id="GO:0005743">
    <property type="term" value="C:mitochondrial inner membrane"/>
    <property type="evidence" value="ECO:0007669"/>
    <property type="project" value="UniProtKB-SubCell"/>
</dbReference>
<evidence type="ECO:0000256" key="8">
    <source>
        <dbReference type="ARBA" id="ARBA00023065"/>
    </source>
</evidence>
<dbReference type="Pfam" id="PF00119">
    <property type="entry name" value="ATP-synt_A"/>
    <property type="match status" value="1"/>
</dbReference>
<feature type="transmembrane region" description="Helical" evidence="12">
    <location>
        <begin position="156"/>
        <end position="174"/>
    </location>
</feature>
<dbReference type="InterPro" id="IPR023011">
    <property type="entry name" value="ATP_synth_F0_asu_AS"/>
</dbReference>
<keyword evidence="6" id="KW-0375">Hydrogen ion transport</keyword>
<evidence type="ECO:0000256" key="2">
    <source>
        <dbReference type="ARBA" id="ARBA00006810"/>
    </source>
</evidence>
<keyword evidence="3" id="KW-0813">Transport</keyword>
<evidence type="ECO:0000256" key="10">
    <source>
        <dbReference type="ARBA" id="ARBA00023310"/>
    </source>
</evidence>
<evidence type="ECO:0000256" key="7">
    <source>
        <dbReference type="ARBA" id="ARBA00022989"/>
    </source>
</evidence>
<geneLocation type="mitochondrion" evidence="13"/>
<keyword evidence="10" id="KW-0066">ATP synthesis</keyword>
<dbReference type="InterPro" id="IPR035908">
    <property type="entry name" value="F0_ATP_A_sf"/>
</dbReference>
<proteinExistence type="inferred from homology"/>
<dbReference type="NCBIfam" id="TIGR01131">
    <property type="entry name" value="ATP_synt_6_or_A"/>
    <property type="match status" value="1"/>
</dbReference>
<evidence type="ECO:0000313" key="13">
    <source>
        <dbReference type="EMBL" id="AOR87164.1"/>
    </source>
</evidence>
<evidence type="ECO:0000256" key="6">
    <source>
        <dbReference type="ARBA" id="ARBA00022781"/>
    </source>
</evidence>
<evidence type="ECO:0000256" key="3">
    <source>
        <dbReference type="ARBA" id="ARBA00022448"/>
    </source>
</evidence>
<dbReference type="GO" id="GO:0045259">
    <property type="term" value="C:proton-transporting ATP synthase complex"/>
    <property type="evidence" value="ECO:0007669"/>
    <property type="project" value="UniProtKB-KW"/>
</dbReference>
<keyword evidence="5 12" id="KW-0812">Transmembrane</keyword>
<accession>A0A1S5RS78</accession>
<dbReference type="GO" id="GO:0046933">
    <property type="term" value="F:proton-transporting ATP synthase activity, rotational mechanism"/>
    <property type="evidence" value="ECO:0007669"/>
    <property type="project" value="TreeGrafter"/>
</dbReference>
<dbReference type="PROSITE" id="PS00449">
    <property type="entry name" value="ATPASE_A"/>
    <property type="match status" value="1"/>
</dbReference>
<evidence type="ECO:0000256" key="12">
    <source>
        <dbReference type="SAM" id="Phobius"/>
    </source>
</evidence>
<evidence type="ECO:0000256" key="11">
    <source>
        <dbReference type="RuleBase" id="RU004450"/>
    </source>
</evidence>
<dbReference type="SUPFAM" id="SSF81336">
    <property type="entry name" value="F1F0 ATP synthase subunit A"/>
    <property type="match status" value="1"/>
</dbReference>
<feature type="transmembrane region" description="Helical" evidence="12">
    <location>
        <begin position="194"/>
        <end position="218"/>
    </location>
</feature>
<keyword evidence="4" id="KW-0138">CF(0)</keyword>
<sequence>MMTNLFSVFDPSTQFLMMNWLSLIIFLVVFPGWFWVTSGRLGSLWSLCWGALKSEFEMLLGSSSGVGVVYIILGMFSFIVVNNVFGLVPYIFTGTAHFSVTLSLALPIWVGLMVYGWVNQTVYMFAHLVPQGTPGMLLVFMVLIESISNIIRPLTLAVRLGANMIAGHLLLTLLGGQAQGGGFDSLLVVGGQLLLLTLEVAVAFIQAYVFVTLMTLYFGELN</sequence>
<evidence type="ECO:0000256" key="1">
    <source>
        <dbReference type="ARBA" id="ARBA00004141"/>
    </source>
</evidence>
<evidence type="ECO:0000256" key="4">
    <source>
        <dbReference type="ARBA" id="ARBA00022547"/>
    </source>
</evidence>
<evidence type="ECO:0000256" key="5">
    <source>
        <dbReference type="ARBA" id="ARBA00022692"/>
    </source>
</evidence>
<feature type="transmembrane region" description="Helical" evidence="12">
    <location>
        <begin position="124"/>
        <end position="144"/>
    </location>
</feature>
<dbReference type="CDD" id="cd00310">
    <property type="entry name" value="ATP-synt_Fo_a_6"/>
    <property type="match status" value="1"/>
</dbReference>
<name>A0A1S5RS78_9MYRI</name>
<gene>
    <name evidence="13" type="primary">ATP6</name>
</gene>
<keyword evidence="7 12" id="KW-1133">Transmembrane helix</keyword>
<dbReference type="PANTHER" id="PTHR11410">
    <property type="entry name" value="ATP SYNTHASE SUBUNIT A"/>
    <property type="match status" value="1"/>
</dbReference>
<feature type="transmembrane region" description="Helical" evidence="12">
    <location>
        <begin position="99"/>
        <end position="118"/>
    </location>
</feature>
<dbReference type="PRINTS" id="PR00123">
    <property type="entry name" value="ATPASEA"/>
</dbReference>
<comment type="similarity">
    <text evidence="2">Belongs to the ATPase A chain family.</text>
</comment>
<dbReference type="PANTHER" id="PTHR11410:SF0">
    <property type="entry name" value="ATP SYNTHASE SUBUNIT A"/>
    <property type="match status" value="1"/>
</dbReference>
<organism evidence="13">
    <name type="scientific">Asiomorpha coarctata</name>
    <dbReference type="NCBI Taxonomy" id="1904351"/>
    <lineage>
        <taxon>Eukaryota</taxon>
        <taxon>Metazoa</taxon>
        <taxon>Ecdysozoa</taxon>
        <taxon>Arthropoda</taxon>
        <taxon>Myriapoda</taxon>
        <taxon>Diplopoda</taxon>
        <taxon>Helminthomorpha</taxon>
        <taxon>Polydesmida</taxon>
        <taxon>Paradoxosomatidae</taxon>
        <taxon>Asiomorpha</taxon>
    </lineage>
</organism>
<feature type="transmembrane region" description="Helical" evidence="12">
    <location>
        <begin position="68"/>
        <end position="92"/>
    </location>
</feature>
<keyword evidence="8" id="KW-0406">Ion transport</keyword>
<dbReference type="AlphaFoldDB" id="A0A1S5RS78"/>
<reference evidence="13" key="1">
    <citation type="journal article" date="2016" name="Zookeys">
        <title>Complete mitochondrial genomes of two flat-backed millipedes by next-generation sequencing (Diplopoda, Polydesmida).</title>
        <authorList>
            <person name="Dong Y."/>
            <person name="Zhu L."/>
            <person name="Bai Y."/>
            <person name="Ou Y."/>
            <person name="Wang C."/>
        </authorList>
    </citation>
    <scope>NUCLEOTIDE SEQUENCE</scope>
</reference>
<dbReference type="Gene3D" id="1.20.120.220">
    <property type="entry name" value="ATP synthase, F0 complex, subunit A"/>
    <property type="match status" value="1"/>
</dbReference>
<protein>
    <recommendedName>
        <fullName evidence="11">ATP synthase subunit a</fullName>
    </recommendedName>
</protein>
<feature type="transmembrane region" description="Helical" evidence="12">
    <location>
        <begin position="20"/>
        <end position="36"/>
    </location>
</feature>
<keyword evidence="13" id="KW-0496">Mitochondrion</keyword>